<evidence type="ECO:0000259" key="1">
    <source>
        <dbReference type="Pfam" id="PF20415"/>
    </source>
</evidence>
<feature type="domain" description="DUF6699" evidence="1">
    <location>
        <begin position="114"/>
        <end position="253"/>
    </location>
</feature>
<evidence type="ECO:0000313" key="2">
    <source>
        <dbReference type="EMBL" id="KAF7763424.1"/>
    </source>
</evidence>
<name>A0A8H7EYJ5_AGABI</name>
<comment type="caution">
    <text evidence="2">The sequence shown here is derived from an EMBL/GenBank/DDBJ whole genome shotgun (WGS) entry which is preliminary data.</text>
</comment>
<dbReference type="EMBL" id="JABXXO010000011">
    <property type="protein sequence ID" value="KAF7763424.1"/>
    <property type="molecule type" value="Genomic_DNA"/>
</dbReference>
<dbReference type="Proteomes" id="UP000629468">
    <property type="component" value="Unassembled WGS sequence"/>
</dbReference>
<organism evidence="2 3">
    <name type="scientific">Agaricus bisporus var. burnettii</name>
    <dbReference type="NCBI Taxonomy" id="192524"/>
    <lineage>
        <taxon>Eukaryota</taxon>
        <taxon>Fungi</taxon>
        <taxon>Dikarya</taxon>
        <taxon>Basidiomycota</taxon>
        <taxon>Agaricomycotina</taxon>
        <taxon>Agaricomycetes</taxon>
        <taxon>Agaricomycetidae</taxon>
        <taxon>Agaricales</taxon>
        <taxon>Agaricineae</taxon>
        <taxon>Agaricaceae</taxon>
        <taxon>Agaricus</taxon>
    </lineage>
</organism>
<proteinExistence type="predicted"/>
<reference evidence="2 3" key="1">
    <citation type="journal article" name="Sci. Rep.">
        <title>Telomere-to-telomere assembled and centromere annotated genomes of the two main subspecies of the button mushroom Agaricus bisporus reveal especially polymorphic chromosome ends.</title>
        <authorList>
            <person name="Sonnenberg A.S.M."/>
            <person name="Sedaghat-Telgerd N."/>
            <person name="Lavrijssen B."/>
            <person name="Ohm R.A."/>
            <person name="Hendrickx P.M."/>
            <person name="Scholtmeijer K."/>
            <person name="Baars J.J.P."/>
            <person name="van Peer A."/>
        </authorList>
    </citation>
    <scope>NUCLEOTIDE SEQUENCE [LARGE SCALE GENOMIC DNA]</scope>
    <source>
        <strain evidence="2 3">H119_p4</strain>
    </source>
</reference>
<gene>
    <name evidence="2" type="ORF">Agabi119p4_7961</name>
</gene>
<dbReference type="InterPro" id="IPR046522">
    <property type="entry name" value="DUF6699"/>
</dbReference>
<sequence>MSFAPQAHYPFLLPSPPHPVIFHTPKTTSHRYDPHESDFTPDIPLYPRPQHWRPSFPNKLVLPRRDDPIRSGRKRNRIRLVLVFRHPFPNFFARFGSIRVAPLLRYSSKTLPPIRYDLRYHLPSDPRFSLPASHRIPSNDDLQQPITTPALSCLLLWHRRLPWYIDINSSHPHRGVTVADVLSQLSAVLTQPVYIPEYWTIALPKEDRDRIRDSCRTRQTLLAPGVHTGSSVCRVDYLRQDVIFAGLSPSADGTFEIRTIPFM</sequence>
<protein>
    <recommendedName>
        <fullName evidence="1">DUF6699 domain-containing protein</fullName>
    </recommendedName>
</protein>
<dbReference type="AlphaFoldDB" id="A0A8H7EYJ5"/>
<dbReference type="Pfam" id="PF20415">
    <property type="entry name" value="DUF6699"/>
    <property type="match status" value="1"/>
</dbReference>
<accession>A0A8H7EYJ5</accession>
<evidence type="ECO:0000313" key="3">
    <source>
        <dbReference type="Proteomes" id="UP000629468"/>
    </source>
</evidence>